<dbReference type="GO" id="GO:0017056">
    <property type="term" value="F:structural constituent of nuclear pore"/>
    <property type="evidence" value="ECO:0007669"/>
    <property type="project" value="InterPro"/>
</dbReference>
<feature type="region of interest" description="Disordered" evidence="10">
    <location>
        <begin position="264"/>
        <end position="295"/>
    </location>
</feature>
<dbReference type="GO" id="GO:0003676">
    <property type="term" value="F:nucleic acid binding"/>
    <property type="evidence" value="ECO:0007669"/>
    <property type="project" value="InterPro"/>
</dbReference>
<evidence type="ECO:0000259" key="11">
    <source>
        <dbReference type="PROSITE" id="PS51472"/>
    </source>
</evidence>
<dbReference type="FunFam" id="3.30.70.330:FF:000095">
    <property type="entry name" value="Putative Nucleoporin NUP53"/>
    <property type="match status" value="1"/>
</dbReference>
<dbReference type="GO" id="GO:0006607">
    <property type="term" value="P:NLS-bearing protein import into nucleus"/>
    <property type="evidence" value="ECO:0007669"/>
    <property type="project" value="TreeGrafter"/>
</dbReference>
<dbReference type="SUPFAM" id="SSF54928">
    <property type="entry name" value="RNA-binding domain, RBD"/>
    <property type="match status" value="1"/>
</dbReference>
<dbReference type="Gene3D" id="3.30.70.330">
    <property type="match status" value="1"/>
</dbReference>
<dbReference type="InterPro" id="IPR012677">
    <property type="entry name" value="Nucleotide-bd_a/b_plait_sf"/>
</dbReference>
<keyword evidence="6 9" id="KW-0811">Translocation</keyword>
<keyword evidence="12" id="KW-1185">Reference proteome</keyword>
<feature type="region of interest" description="Disordered" evidence="10">
    <location>
        <begin position="1"/>
        <end position="20"/>
    </location>
</feature>
<dbReference type="GO" id="GO:0005543">
    <property type="term" value="F:phospholipid binding"/>
    <property type="evidence" value="ECO:0007669"/>
    <property type="project" value="TreeGrafter"/>
</dbReference>
<dbReference type="PROSITE" id="PS51472">
    <property type="entry name" value="RRM_NUP35"/>
    <property type="match status" value="1"/>
</dbReference>
<dbReference type="InterPro" id="IPR017389">
    <property type="entry name" value="Nucleoporin_NUP53"/>
</dbReference>
<keyword evidence="7 9" id="KW-0906">Nuclear pore complex</keyword>
<accession>A0AB40CX87</accession>
<evidence type="ECO:0000256" key="4">
    <source>
        <dbReference type="ARBA" id="ARBA00022816"/>
    </source>
</evidence>
<comment type="similarity">
    <text evidence="2 9">Belongs to the Nup35 family.</text>
</comment>
<dbReference type="CDD" id="cd12441">
    <property type="entry name" value="RRM_Nup53_like"/>
    <property type="match status" value="1"/>
</dbReference>
<feature type="compositionally biased region" description="Polar residues" evidence="10">
    <location>
        <begin position="1"/>
        <end position="13"/>
    </location>
</feature>
<feature type="compositionally biased region" description="Pro residues" evidence="10">
    <location>
        <begin position="91"/>
        <end position="100"/>
    </location>
</feature>
<dbReference type="InterPro" id="IPR035979">
    <property type="entry name" value="RBD_domain_sf"/>
</dbReference>
<dbReference type="GO" id="GO:0051028">
    <property type="term" value="P:mRNA transport"/>
    <property type="evidence" value="ECO:0007669"/>
    <property type="project" value="UniProtKB-UniRule"/>
</dbReference>
<sequence length="335" mass="35787">MSSAAVPQRTSRSGAGRPQSLFYRDLASPISFNRSGAGGRLATPGQAAAASSLWRENFAAESEPPPPPVFTLEDRVDFSPEPVLAESPATPRTPTPPPSGSPFRSQAEPSGSPGKTGWWSSLKSDGVERRQGSPVDGVVQPAAAGALLALPPPPPPQPQEVVRPDVEMSDGLPTRGLDEEWITVFGFSPVDTNVVLREFEKCGLILKHIPGPRGSNWMHVLYQRGYDAHKALKKDGIQINNVLIVGVKPVDPAERHSLNEKLKNSTNGGFNILRPPQPATGKSSTVRSPFTATPHHRYQQNGNTVSIDSGRQAMGAIALPAKSVVLKVIDLMFGI</sequence>
<feature type="domain" description="RRM Nup35-type" evidence="11">
    <location>
        <begin position="176"/>
        <end position="257"/>
    </location>
</feature>
<dbReference type="Proteomes" id="UP001515500">
    <property type="component" value="Chromosome 17"/>
</dbReference>
<evidence type="ECO:0000256" key="5">
    <source>
        <dbReference type="ARBA" id="ARBA00022927"/>
    </source>
</evidence>
<organism evidence="12 13">
    <name type="scientific">Dioscorea cayennensis subsp. rotundata</name>
    <name type="common">White Guinea yam</name>
    <name type="synonym">Dioscorea rotundata</name>
    <dbReference type="NCBI Taxonomy" id="55577"/>
    <lineage>
        <taxon>Eukaryota</taxon>
        <taxon>Viridiplantae</taxon>
        <taxon>Streptophyta</taxon>
        <taxon>Embryophyta</taxon>
        <taxon>Tracheophyta</taxon>
        <taxon>Spermatophyta</taxon>
        <taxon>Magnoliopsida</taxon>
        <taxon>Liliopsida</taxon>
        <taxon>Dioscoreales</taxon>
        <taxon>Dioscoreaceae</taxon>
        <taxon>Dioscorea</taxon>
    </lineage>
</organism>
<name>A0AB40CX87_DIOCR</name>
<dbReference type="Pfam" id="PF05172">
    <property type="entry name" value="RRM_Nup35"/>
    <property type="match status" value="1"/>
</dbReference>
<dbReference type="PANTHER" id="PTHR21527:SF6">
    <property type="entry name" value="NUCLEOPORIN NUP35"/>
    <property type="match status" value="1"/>
</dbReference>
<evidence type="ECO:0000256" key="7">
    <source>
        <dbReference type="ARBA" id="ARBA00023132"/>
    </source>
</evidence>
<dbReference type="GO" id="GO:0044613">
    <property type="term" value="C:nuclear pore central transport channel"/>
    <property type="evidence" value="ECO:0007669"/>
    <property type="project" value="TreeGrafter"/>
</dbReference>
<keyword evidence="3 9" id="KW-0813">Transport</keyword>
<comment type="subcellular location">
    <subcellularLocation>
        <location evidence="1 9">Nucleus</location>
        <location evidence="1 9">Nuclear pore complex</location>
    </subcellularLocation>
</comment>
<dbReference type="GO" id="GO:0006999">
    <property type="term" value="P:nuclear pore organization"/>
    <property type="evidence" value="ECO:0007669"/>
    <property type="project" value="TreeGrafter"/>
</dbReference>
<feature type="region of interest" description="Disordered" evidence="10">
    <location>
        <begin position="33"/>
        <end position="135"/>
    </location>
</feature>
<reference evidence="13" key="1">
    <citation type="submission" date="2025-08" db="UniProtKB">
        <authorList>
            <consortium name="RefSeq"/>
        </authorList>
    </citation>
    <scope>IDENTIFICATION</scope>
</reference>
<dbReference type="GeneID" id="120280019"/>
<keyword evidence="5 9" id="KW-0653">Protein transport</keyword>
<proteinExistence type="inferred from homology"/>
<feature type="compositionally biased region" description="Polar residues" evidence="10">
    <location>
        <begin position="280"/>
        <end position="291"/>
    </location>
</feature>
<evidence type="ECO:0000256" key="8">
    <source>
        <dbReference type="ARBA" id="ARBA00023242"/>
    </source>
</evidence>
<evidence type="ECO:0000256" key="9">
    <source>
        <dbReference type="PIRNR" id="PIRNR038119"/>
    </source>
</evidence>
<dbReference type="GO" id="GO:0031965">
    <property type="term" value="C:nuclear membrane"/>
    <property type="evidence" value="ECO:0007669"/>
    <property type="project" value="InterPro"/>
</dbReference>
<evidence type="ECO:0000256" key="6">
    <source>
        <dbReference type="ARBA" id="ARBA00023010"/>
    </source>
</evidence>
<dbReference type="AlphaFoldDB" id="A0AB40CX87"/>
<dbReference type="InterPro" id="IPR007846">
    <property type="entry name" value="RRM_NUP35_dom"/>
</dbReference>
<evidence type="ECO:0000256" key="3">
    <source>
        <dbReference type="ARBA" id="ARBA00022448"/>
    </source>
</evidence>
<evidence type="ECO:0000256" key="2">
    <source>
        <dbReference type="ARBA" id="ARBA00009454"/>
    </source>
</evidence>
<keyword evidence="8 9" id="KW-0539">Nucleus</keyword>
<protein>
    <recommendedName>
        <fullName evidence="9">Nuclear pore complex protein NUP35</fullName>
    </recommendedName>
    <alternativeName>
        <fullName evidence="9">Nucleoporin 35</fullName>
    </alternativeName>
</protein>
<dbReference type="GO" id="GO:0044615">
    <property type="term" value="C:nuclear pore nuclear basket"/>
    <property type="evidence" value="ECO:0007669"/>
    <property type="project" value="TreeGrafter"/>
</dbReference>
<evidence type="ECO:0000313" key="13">
    <source>
        <dbReference type="RefSeq" id="XP_039142653.1"/>
    </source>
</evidence>
<dbReference type="PIRSF" id="PIRSF038119">
    <property type="entry name" value="Nucleoporin_NUP53"/>
    <property type="match status" value="1"/>
</dbReference>
<evidence type="ECO:0000313" key="12">
    <source>
        <dbReference type="Proteomes" id="UP001515500"/>
    </source>
</evidence>
<evidence type="ECO:0000256" key="10">
    <source>
        <dbReference type="SAM" id="MobiDB-lite"/>
    </source>
</evidence>
<dbReference type="PANTHER" id="PTHR21527">
    <property type="entry name" value="NUCLEOPORIN NUP35"/>
    <property type="match status" value="1"/>
</dbReference>
<dbReference type="RefSeq" id="XP_039142653.1">
    <property type="nucleotide sequence ID" value="XM_039286719.1"/>
</dbReference>
<gene>
    <name evidence="13" type="primary">LOC120280019</name>
</gene>
<keyword evidence="4 9" id="KW-0509">mRNA transport</keyword>
<evidence type="ECO:0000256" key="1">
    <source>
        <dbReference type="ARBA" id="ARBA00004567"/>
    </source>
</evidence>